<feature type="region of interest" description="Disordered" evidence="1">
    <location>
        <begin position="186"/>
        <end position="215"/>
    </location>
</feature>
<dbReference type="Proteomes" id="UP000649617">
    <property type="component" value="Unassembled WGS sequence"/>
</dbReference>
<evidence type="ECO:0000313" key="3">
    <source>
        <dbReference type="Proteomes" id="UP000649617"/>
    </source>
</evidence>
<dbReference type="EMBL" id="CAJNIZ010047873">
    <property type="protein sequence ID" value="CAE7777454.1"/>
    <property type="molecule type" value="Genomic_DNA"/>
</dbReference>
<comment type="caution">
    <text evidence="2">The sequence shown here is derived from an EMBL/GenBank/DDBJ whole genome shotgun (WGS) entry which is preliminary data.</text>
</comment>
<reference evidence="2" key="1">
    <citation type="submission" date="2021-02" db="EMBL/GenBank/DDBJ databases">
        <authorList>
            <person name="Dougan E. K."/>
            <person name="Rhodes N."/>
            <person name="Thang M."/>
            <person name="Chan C."/>
        </authorList>
    </citation>
    <scope>NUCLEOTIDE SEQUENCE</scope>
</reference>
<feature type="region of interest" description="Disordered" evidence="1">
    <location>
        <begin position="31"/>
        <end position="54"/>
    </location>
</feature>
<name>A0A812YD59_SYMPI</name>
<evidence type="ECO:0000313" key="2">
    <source>
        <dbReference type="EMBL" id="CAE7777454.1"/>
    </source>
</evidence>
<protein>
    <submittedName>
        <fullName evidence="2">Uncharacterized protein</fullName>
    </submittedName>
</protein>
<evidence type="ECO:0000256" key="1">
    <source>
        <dbReference type="SAM" id="MobiDB-lite"/>
    </source>
</evidence>
<organism evidence="2 3">
    <name type="scientific">Symbiodinium pilosum</name>
    <name type="common">Dinoflagellate</name>
    <dbReference type="NCBI Taxonomy" id="2952"/>
    <lineage>
        <taxon>Eukaryota</taxon>
        <taxon>Sar</taxon>
        <taxon>Alveolata</taxon>
        <taxon>Dinophyceae</taxon>
        <taxon>Suessiales</taxon>
        <taxon>Symbiodiniaceae</taxon>
        <taxon>Symbiodinium</taxon>
    </lineage>
</organism>
<keyword evidence="3" id="KW-1185">Reference proteome</keyword>
<dbReference type="OrthoDB" id="425075at2759"/>
<sequence>MPTPFMVDSFSRWQGTRSHVSFADLGALPAGAKSAGEAKPGAGHDPGGVQSMNAQKQKEVLEKVKEAESTAGMSVNKQGTNALMGPDGYDQRLVDPALRWCLPARPVPAVAGRKGKMASMSIKVPLCSRRIPDSECNLAMIDGELKVDEANLDLSPPAFTGCKHPMLKEELKPGAAKKVKGFLFKCNAPTPNPPEADREANPGEMTDQQEAEAEEKEEAEMAMEGMDAIWALAIPALVAARVLQAEKVLQLRPNPQRATRHRSGGVFL</sequence>
<accession>A0A812YD59</accession>
<dbReference type="AlphaFoldDB" id="A0A812YD59"/>
<proteinExistence type="predicted"/>
<gene>
    <name evidence="2" type="ORF">SPIL2461_LOCUS23042</name>
</gene>